<protein>
    <submittedName>
        <fullName evidence="2">Uncharacterized protein</fullName>
    </submittedName>
</protein>
<keyword evidence="3" id="KW-1185">Reference proteome</keyword>
<evidence type="ECO:0000256" key="1">
    <source>
        <dbReference type="SAM" id="MobiDB-lite"/>
    </source>
</evidence>
<reference evidence="2 3" key="1">
    <citation type="submission" date="2016-10" db="EMBL/GenBank/DDBJ databases">
        <authorList>
            <person name="de Groot N.N."/>
        </authorList>
    </citation>
    <scope>NUCLEOTIDE SEQUENCE [LARGE SCALE GENOMIC DNA]</scope>
    <source>
        <strain evidence="2 3">DSM 8423</strain>
    </source>
</reference>
<dbReference type="Proteomes" id="UP000198744">
    <property type="component" value="Unassembled WGS sequence"/>
</dbReference>
<dbReference type="InterPro" id="IPR036390">
    <property type="entry name" value="WH_DNA-bd_sf"/>
</dbReference>
<dbReference type="OrthoDB" id="15623at2"/>
<dbReference type="RefSeq" id="WP_093882240.1">
    <property type="nucleotide sequence ID" value="NZ_FOBS01000003.1"/>
</dbReference>
<dbReference type="Gene3D" id="1.10.10.10">
    <property type="entry name" value="Winged helix-like DNA-binding domain superfamily/Winged helix DNA-binding domain"/>
    <property type="match status" value="1"/>
</dbReference>
<evidence type="ECO:0000313" key="3">
    <source>
        <dbReference type="Proteomes" id="UP000198744"/>
    </source>
</evidence>
<feature type="region of interest" description="Disordered" evidence="1">
    <location>
        <begin position="1"/>
        <end position="23"/>
    </location>
</feature>
<accession>A0A1H7V9G7</accession>
<dbReference type="AlphaFoldDB" id="A0A1H7V9G7"/>
<name>A0A1H7V9G7_9BACT</name>
<gene>
    <name evidence="2" type="ORF">SAMN04489760_103100</name>
</gene>
<feature type="compositionally biased region" description="Basic and acidic residues" evidence="1">
    <location>
        <begin position="14"/>
        <end position="23"/>
    </location>
</feature>
<dbReference type="STRING" id="43775.SAMN04489760_103100"/>
<dbReference type="SUPFAM" id="SSF46785">
    <property type="entry name" value="Winged helix' DNA-binding domain"/>
    <property type="match status" value="1"/>
</dbReference>
<dbReference type="EMBL" id="FOBS01000003">
    <property type="protein sequence ID" value="SEM05588.1"/>
    <property type="molecule type" value="Genomic_DNA"/>
</dbReference>
<dbReference type="InterPro" id="IPR036388">
    <property type="entry name" value="WH-like_DNA-bd_sf"/>
</dbReference>
<sequence length="59" mass="6621">MESKEKAVLNAMTKEGKPMRPGDIAKKAEIDKDEVSKIIEKLKKEGKISSPKRCFYAPV</sequence>
<proteinExistence type="predicted"/>
<organism evidence="2 3">
    <name type="scientific">Syntrophus gentianae</name>
    <dbReference type="NCBI Taxonomy" id="43775"/>
    <lineage>
        <taxon>Bacteria</taxon>
        <taxon>Pseudomonadati</taxon>
        <taxon>Thermodesulfobacteriota</taxon>
        <taxon>Syntrophia</taxon>
        <taxon>Syntrophales</taxon>
        <taxon>Syntrophaceae</taxon>
        <taxon>Syntrophus</taxon>
    </lineage>
</organism>
<evidence type="ECO:0000313" key="2">
    <source>
        <dbReference type="EMBL" id="SEM05588.1"/>
    </source>
</evidence>